<dbReference type="GO" id="GO:0005634">
    <property type="term" value="C:nucleus"/>
    <property type="evidence" value="ECO:0007669"/>
    <property type="project" value="UniProtKB-SubCell"/>
</dbReference>
<dbReference type="InterPro" id="IPR058537">
    <property type="entry name" value="TPR_TNPO3_IPO13_4th"/>
</dbReference>
<evidence type="ECO:0000256" key="1">
    <source>
        <dbReference type="ARBA" id="ARBA00004123"/>
    </source>
</evidence>
<dbReference type="Gene3D" id="1.25.10.10">
    <property type="entry name" value="Leucine-rich Repeat Variant"/>
    <property type="match status" value="1"/>
</dbReference>
<keyword evidence="4" id="KW-0539">Nucleus</keyword>
<evidence type="ECO:0000256" key="2">
    <source>
        <dbReference type="ARBA" id="ARBA00007991"/>
    </source>
</evidence>
<dbReference type="InterPro" id="IPR057941">
    <property type="entry name" value="TPR_TNPO3_IPO13_2nd"/>
</dbReference>
<dbReference type="GO" id="GO:0006606">
    <property type="term" value="P:protein import into nucleus"/>
    <property type="evidence" value="ECO:0007669"/>
    <property type="project" value="TreeGrafter"/>
</dbReference>
<evidence type="ECO:0000259" key="5">
    <source>
        <dbReference type="PROSITE" id="PS50166"/>
    </source>
</evidence>
<accession>A0AAX4NYN9</accession>
<name>A0AAX4NYN9_9CHLO</name>
<dbReference type="SMART" id="SM00913">
    <property type="entry name" value="IBN_N"/>
    <property type="match status" value="1"/>
</dbReference>
<dbReference type="Proteomes" id="UP001472866">
    <property type="component" value="Chromosome 01"/>
</dbReference>
<dbReference type="EMBL" id="CP151501">
    <property type="protein sequence ID" value="WZN58851.1"/>
    <property type="molecule type" value="Genomic_DNA"/>
</dbReference>
<gene>
    <name evidence="6" type="ORF">HKI87_01g03750</name>
</gene>
<dbReference type="Pfam" id="PF03810">
    <property type="entry name" value="IBN_N"/>
    <property type="match status" value="1"/>
</dbReference>
<evidence type="ECO:0000313" key="7">
    <source>
        <dbReference type="Proteomes" id="UP001472866"/>
    </source>
</evidence>
<reference evidence="6 7" key="1">
    <citation type="submission" date="2024-03" db="EMBL/GenBank/DDBJ databases">
        <title>Complete genome sequence of the green alga Chloropicon roscoffensis RCC1871.</title>
        <authorList>
            <person name="Lemieux C."/>
            <person name="Pombert J.-F."/>
            <person name="Otis C."/>
            <person name="Turmel M."/>
        </authorList>
    </citation>
    <scope>NUCLEOTIDE SEQUENCE [LARGE SCALE GENOMIC DNA]</scope>
    <source>
        <strain evidence="6 7">RCC1871</strain>
    </source>
</reference>
<dbReference type="InterPro" id="IPR013598">
    <property type="entry name" value="Exportin-1/Importin-b-like"/>
</dbReference>
<feature type="domain" description="Importin N-terminal" evidence="5">
    <location>
        <begin position="31"/>
        <end position="98"/>
    </location>
</feature>
<dbReference type="Pfam" id="PF08389">
    <property type="entry name" value="Xpo1"/>
    <property type="match status" value="1"/>
</dbReference>
<sequence>MATAEQESYETLLRAIHELYHNPDQEVKKRAEKWFDEFQRSSVAWTSILGVLQNQSCPTEARHLCSIGLRNKCLLDLEELPKEHVSQVRESIISLLLAPQPLSTPIRTQLCLAFSGIAAHTPASDWNGIGMVQWLEQRLAGEQMPLSVIRMIEVLCIVAEEFGSYKPAVHPNRRREYCRELESYAPKTFQLLVFAEKRAEVVQDPKSLKTLLQAFSSWLSFAGTEKILASASMGANQGAPQGASLQGLKSHPLIVLAFGCLQSSDMEVFGMAVDVMCALVECTLMDSYSLDIIPESSELVQFLVSSALTLRPKVSQYVADALAGKDVFESEDTVKSIARFLSEIADSYILYVAKGELETQNILEAMLDVAGHPDNDVSSMSYAFWYRLSKILFVGTDPDTEASIFPNGAPQNLVNLFKPAFSKLVCHMVRQATFAEDVDTWSKSEHRDFKSTRNSVGDIISDAKLVLGPEATMQLILGPLQAHHVECSSGKPFDWRVVEAAYYCAKTLARSMPFESALVHNLLTAIPTLPWHAQLGHTSCATVGAYSSWIAGGMKKGTLPDASLLTSLLAFVSSALKDGQARRGAAVAFKHICDSCSGILGAFKEQVFSIYSGVVTGSLGSFESEDVIEVLEGTIFVAMAMSGEEKQTALQMIVQPVLTPLQAMLNGSTPASEAQALRLLEQLEGVYKNVNDKQMVMQLLDFTSPIFDRALEVLGANVECAEKVCGALKYGLKTTGKHTAQHLLQHLFTNIPLRFSRFSHPCMLYLSSELVKIFGGQAESHGWLQTLVSGLVAEAHKKLGEIKSFDSRPDIVDDLFLLAGRVLSYAPKILFPGNLQGGPQTLQSLFSCAIAGMFVHHRDALISIYSFFYRLLTCGAKELETLMVEGGPVLVRRVMAGIAGAVPKAYLQDLGECLWNAVLLGNKIQARSTLPVAGKLGTSWLYQCLETIPVGVLTNQEKQSFITAVDTSLDGKSMSMRELNKHVKELANICRRNDKATEAAQACLLGH</sequence>
<dbReference type="AlphaFoldDB" id="A0AAX4NYN9"/>
<dbReference type="PANTHER" id="PTHR12363">
    <property type="entry name" value="TRANSPORTIN 3 AND IMPORTIN 13"/>
    <property type="match status" value="1"/>
</dbReference>
<keyword evidence="3" id="KW-0813">Transport</keyword>
<organism evidence="6 7">
    <name type="scientific">Chloropicon roscoffensis</name>
    <dbReference type="NCBI Taxonomy" id="1461544"/>
    <lineage>
        <taxon>Eukaryota</taxon>
        <taxon>Viridiplantae</taxon>
        <taxon>Chlorophyta</taxon>
        <taxon>Chloropicophyceae</taxon>
        <taxon>Chloropicales</taxon>
        <taxon>Chloropicaceae</taxon>
        <taxon>Chloropicon</taxon>
    </lineage>
</organism>
<dbReference type="PANTHER" id="PTHR12363:SF33">
    <property type="entry name" value="IMPORTIN-13"/>
    <property type="match status" value="1"/>
</dbReference>
<dbReference type="InterPro" id="IPR001494">
    <property type="entry name" value="Importin-beta_N"/>
</dbReference>
<comment type="similarity">
    <text evidence="2">Belongs to the importin beta family.</text>
</comment>
<proteinExistence type="inferred from homology"/>
<evidence type="ECO:0000256" key="3">
    <source>
        <dbReference type="ARBA" id="ARBA00022448"/>
    </source>
</evidence>
<dbReference type="SUPFAM" id="SSF48371">
    <property type="entry name" value="ARM repeat"/>
    <property type="match status" value="1"/>
</dbReference>
<dbReference type="GO" id="GO:0005737">
    <property type="term" value="C:cytoplasm"/>
    <property type="evidence" value="ECO:0007669"/>
    <property type="project" value="TreeGrafter"/>
</dbReference>
<dbReference type="PROSITE" id="PS50166">
    <property type="entry name" value="IMPORTIN_B_NT"/>
    <property type="match status" value="1"/>
</dbReference>
<keyword evidence="7" id="KW-1185">Reference proteome</keyword>
<dbReference type="InterPro" id="IPR051345">
    <property type="entry name" value="Importin_beta-like_NTR"/>
</dbReference>
<dbReference type="InterPro" id="IPR011989">
    <property type="entry name" value="ARM-like"/>
</dbReference>
<evidence type="ECO:0000256" key="4">
    <source>
        <dbReference type="ARBA" id="ARBA00023242"/>
    </source>
</evidence>
<comment type="subcellular location">
    <subcellularLocation>
        <location evidence="1">Nucleus</location>
    </subcellularLocation>
</comment>
<dbReference type="Pfam" id="PF24138">
    <property type="entry name" value="TPR_TNPO3_IPO13_2nd"/>
    <property type="match status" value="1"/>
</dbReference>
<dbReference type="InterPro" id="IPR016024">
    <property type="entry name" value="ARM-type_fold"/>
</dbReference>
<dbReference type="Pfam" id="PF24139">
    <property type="entry name" value="TPR_TNPO3_IPO13_4th"/>
    <property type="match status" value="1"/>
</dbReference>
<dbReference type="GO" id="GO:0031267">
    <property type="term" value="F:small GTPase binding"/>
    <property type="evidence" value="ECO:0007669"/>
    <property type="project" value="InterPro"/>
</dbReference>
<evidence type="ECO:0000313" key="6">
    <source>
        <dbReference type="EMBL" id="WZN58851.1"/>
    </source>
</evidence>
<protein>
    <submittedName>
        <fullName evidence="6">Transportin MOS14</fullName>
    </submittedName>
</protein>